<dbReference type="SUPFAM" id="SSF52540">
    <property type="entry name" value="P-loop containing nucleoside triphosphate hydrolases"/>
    <property type="match status" value="1"/>
</dbReference>
<keyword evidence="6" id="KW-1278">Translocase</keyword>
<accession>X1F3S8</accession>
<dbReference type="PROSITE" id="PS50893">
    <property type="entry name" value="ABC_TRANSPORTER_2"/>
    <property type="match status" value="1"/>
</dbReference>
<dbReference type="PANTHER" id="PTHR43790">
    <property type="entry name" value="CARBOHYDRATE TRANSPORT ATP-BINDING PROTEIN MG119-RELATED"/>
    <property type="match status" value="1"/>
</dbReference>
<keyword evidence="1" id="KW-0813">Transport</keyword>
<reference evidence="9" key="1">
    <citation type="journal article" date="2014" name="Front. Microbiol.">
        <title>High frequency of phylogenetically diverse reductive dehalogenase-homologous genes in deep subseafloor sedimentary metagenomes.</title>
        <authorList>
            <person name="Kawai M."/>
            <person name="Futagami T."/>
            <person name="Toyoda A."/>
            <person name="Takaki Y."/>
            <person name="Nishi S."/>
            <person name="Hori S."/>
            <person name="Arai W."/>
            <person name="Tsubouchi T."/>
            <person name="Morono Y."/>
            <person name="Uchiyama I."/>
            <person name="Ito T."/>
            <person name="Fujiyama A."/>
            <person name="Inagaki F."/>
            <person name="Takami H."/>
        </authorList>
    </citation>
    <scope>NUCLEOTIDE SEQUENCE</scope>
    <source>
        <strain evidence="9">Expedition CK06-06</strain>
    </source>
</reference>
<evidence type="ECO:0000256" key="1">
    <source>
        <dbReference type="ARBA" id="ARBA00022448"/>
    </source>
</evidence>
<keyword evidence="4" id="KW-0547">Nucleotide-binding</keyword>
<dbReference type="Pfam" id="PF00005">
    <property type="entry name" value="ABC_tran"/>
    <property type="match status" value="1"/>
</dbReference>
<dbReference type="PROSITE" id="PS00211">
    <property type="entry name" value="ABC_TRANSPORTER_1"/>
    <property type="match status" value="1"/>
</dbReference>
<evidence type="ECO:0000313" key="9">
    <source>
        <dbReference type="EMBL" id="GAH24009.1"/>
    </source>
</evidence>
<dbReference type="InterPro" id="IPR003439">
    <property type="entry name" value="ABC_transporter-like_ATP-bd"/>
</dbReference>
<dbReference type="EMBL" id="BARU01003460">
    <property type="protein sequence ID" value="GAH24009.1"/>
    <property type="molecule type" value="Genomic_DNA"/>
</dbReference>
<dbReference type="InterPro" id="IPR027417">
    <property type="entry name" value="P-loop_NTPase"/>
</dbReference>
<evidence type="ECO:0000259" key="8">
    <source>
        <dbReference type="PROSITE" id="PS50893"/>
    </source>
</evidence>
<keyword evidence="5" id="KW-0067">ATP-binding</keyword>
<sequence>LFTRKRHKIGKVLLRVEDITLPRVGGGYEVNHASFELHKDEILGIYGMKGAGRSEMLECLVGTNPRATGKIWLGGQDIGGNTTLKRIQAGLVLVPEDRQRDGLVLTLSVAHNMILASLEKYLNRFRLFLVKKKEEKAVNTLIKELSIRVADPRNLVVSLSGGNQQKVVVAKGLLTSPKVLMLDEPTRGIDVGAKHEVFEIMENLAAQGYGILFVSSELKEILAMSDRIMVMSKGTITGEFTKEEATESKLINASVVGNGLANEGKQ</sequence>
<protein>
    <recommendedName>
        <fullName evidence="8">ABC transporter domain-containing protein</fullName>
    </recommendedName>
</protein>
<feature type="domain" description="ABC transporter" evidence="8">
    <location>
        <begin position="14"/>
        <end position="258"/>
    </location>
</feature>
<dbReference type="Gene3D" id="3.40.50.300">
    <property type="entry name" value="P-loop containing nucleotide triphosphate hydrolases"/>
    <property type="match status" value="1"/>
</dbReference>
<dbReference type="GO" id="GO:0005524">
    <property type="term" value="F:ATP binding"/>
    <property type="evidence" value="ECO:0007669"/>
    <property type="project" value="UniProtKB-KW"/>
</dbReference>
<name>X1F3S8_9ZZZZ</name>
<dbReference type="InterPro" id="IPR017871">
    <property type="entry name" value="ABC_transporter-like_CS"/>
</dbReference>
<proteinExistence type="predicted"/>
<keyword evidence="2" id="KW-1003">Cell membrane</keyword>
<dbReference type="GO" id="GO:0016887">
    <property type="term" value="F:ATP hydrolysis activity"/>
    <property type="evidence" value="ECO:0007669"/>
    <property type="project" value="InterPro"/>
</dbReference>
<gene>
    <name evidence="9" type="ORF">S03H2_07482</name>
</gene>
<dbReference type="AlphaFoldDB" id="X1F3S8"/>
<evidence type="ECO:0000256" key="4">
    <source>
        <dbReference type="ARBA" id="ARBA00022741"/>
    </source>
</evidence>
<comment type="caution">
    <text evidence="9">The sequence shown here is derived from an EMBL/GenBank/DDBJ whole genome shotgun (WGS) entry which is preliminary data.</text>
</comment>
<dbReference type="CDD" id="cd03215">
    <property type="entry name" value="ABC_Carb_Monos_II"/>
    <property type="match status" value="1"/>
</dbReference>
<dbReference type="PANTHER" id="PTHR43790:SF3">
    <property type="entry name" value="D-ALLOSE IMPORT ATP-BINDING PROTEIN ALSA-RELATED"/>
    <property type="match status" value="1"/>
</dbReference>
<keyword evidence="7" id="KW-0472">Membrane</keyword>
<feature type="non-terminal residue" evidence="9">
    <location>
        <position position="1"/>
    </location>
</feature>
<evidence type="ECO:0000256" key="3">
    <source>
        <dbReference type="ARBA" id="ARBA00022737"/>
    </source>
</evidence>
<evidence type="ECO:0000256" key="7">
    <source>
        <dbReference type="ARBA" id="ARBA00023136"/>
    </source>
</evidence>
<keyword evidence="3" id="KW-0677">Repeat</keyword>
<evidence type="ECO:0000256" key="6">
    <source>
        <dbReference type="ARBA" id="ARBA00022967"/>
    </source>
</evidence>
<dbReference type="InterPro" id="IPR050107">
    <property type="entry name" value="ABC_carbohydrate_import_ATPase"/>
</dbReference>
<organism evidence="9">
    <name type="scientific">marine sediment metagenome</name>
    <dbReference type="NCBI Taxonomy" id="412755"/>
    <lineage>
        <taxon>unclassified sequences</taxon>
        <taxon>metagenomes</taxon>
        <taxon>ecological metagenomes</taxon>
    </lineage>
</organism>
<evidence type="ECO:0000256" key="5">
    <source>
        <dbReference type="ARBA" id="ARBA00022840"/>
    </source>
</evidence>
<evidence type="ECO:0000256" key="2">
    <source>
        <dbReference type="ARBA" id="ARBA00022475"/>
    </source>
</evidence>